<accession>A0A0E9MPV2</accession>
<keyword evidence="1" id="KW-0472">Membrane</keyword>
<organism evidence="4 5">
    <name type="scientific">Sphingomonas changbaiensis NBRC 104936</name>
    <dbReference type="NCBI Taxonomy" id="1219043"/>
    <lineage>
        <taxon>Bacteria</taxon>
        <taxon>Pseudomonadati</taxon>
        <taxon>Pseudomonadota</taxon>
        <taxon>Alphaproteobacteria</taxon>
        <taxon>Sphingomonadales</taxon>
        <taxon>Sphingomonadaceae</taxon>
        <taxon>Sphingomonas</taxon>
    </lineage>
</organism>
<dbReference type="AlphaFoldDB" id="A0A0E9MPV2"/>
<sequence length="257" mass="27617">MTVNRWAVLAVAAAFTLPSGASAFGTKTPAVFNFTVGSNTNIADGNARIFSATSPDLGTFKVRATGWSLEKVNGVTYVRDSKLMVYSGGLGVTSGDDNNGANNQHTIDNYNRKDFVLLQFDKPVALMTATFNTFEVYNFGKDSDATLKYGTTTASWNSGLNLNNQNVSVLNALFSGTYTSLSPNNSGNSNTRNINPNLHWGNLWLIGADFTNADGRIDGFKITNLAVIPEPATWAMMIAGFGFAGAAARRQRRLRTA</sequence>
<evidence type="ECO:0000313" key="4">
    <source>
        <dbReference type="EMBL" id="GAO39574.1"/>
    </source>
</evidence>
<evidence type="ECO:0000259" key="3">
    <source>
        <dbReference type="Pfam" id="PF07589"/>
    </source>
</evidence>
<dbReference type="EMBL" id="BBWU01000035">
    <property type="protein sequence ID" value="GAO39574.1"/>
    <property type="molecule type" value="Genomic_DNA"/>
</dbReference>
<keyword evidence="5" id="KW-1185">Reference proteome</keyword>
<evidence type="ECO:0000256" key="1">
    <source>
        <dbReference type="SAM" id="Phobius"/>
    </source>
</evidence>
<evidence type="ECO:0000313" key="5">
    <source>
        <dbReference type="Proteomes" id="UP000033202"/>
    </source>
</evidence>
<dbReference type="Pfam" id="PF07589">
    <property type="entry name" value="PEP-CTERM"/>
    <property type="match status" value="1"/>
</dbReference>
<dbReference type="STRING" id="1219043.SCH01S_35_00090"/>
<dbReference type="NCBIfam" id="TIGR02595">
    <property type="entry name" value="PEP_CTERM"/>
    <property type="match status" value="1"/>
</dbReference>
<keyword evidence="1" id="KW-1133">Transmembrane helix</keyword>
<dbReference type="InterPro" id="IPR013424">
    <property type="entry name" value="Ice-binding_C"/>
</dbReference>
<feature type="transmembrane region" description="Helical" evidence="1">
    <location>
        <begin position="231"/>
        <end position="248"/>
    </location>
</feature>
<feature type="signal peptide" evidence="2">
    <location>
        <begin position="1"/>
        <end position="23"/>
    </location>
</feature>
<keyword evidence="1" id="KW-0812">Transmembrane</keyword>
<evidence type="ECO:0000256" key="2">
    <source>
        <dbReference type="SAM" id="SignalP"/>
    </source>
</evidence>
<reference evidence="4 5" key="1">
    <citation type="submission" date="2015-04" db="EMBL/GenBank/DDBJ databases">
        <title>Whole genome shotgun sequence of Sphingomonas changbaiensis NBRC 104936.</title>
        <authorList>
            <person name="Katano-Makiyama Y."/>
            <person name="Hosoyama A."/>
            <person name="Hashimoto M."/>
            <person name="Noguchi M."/>
            <person name="Tsuchikane K."/>
            <person name="Ohji S."/>
            <person name="Yamazoe A."/>
            <person name="Ichikawa N."/>
            <person name="Kimura A."/>
            <person name="Fujita N."/>
        </authorList>
    </citation>
    <scope>NUCLEOTIDE SEQUENCE [LARGE SCALE GENOMIC DNA]</scope>
    <source>
        <strain evidence="4 5">NBRC 104936</strain>
    </source>
</reference>
<feature type="chain" id="PRO_5002429884" description="Ice-binding protein C-terminal domain-containing protein" evidence="2">
    <location>
        <begin position="24"/>
        <end position="257"/>
    </location>
</feature>
<gene>
    <name evidence="4" type="ORF">SCH01S_35_00090</name>
</gene>
<dbReference type="Proteomes" id="UP000033202">
    <property type="component" value="Unassembled WGS sequence"/>
</dbReference>
<name>A0A0E9MPV2_9SPHN</name>
<feature type="domain" description="Ice-binding protein C-terminal" evidence="3">
    <location>
        <begin position="228"/>
        <end position="252"/>
    </location>
</feature>
<comment type="caution">
    <text evidence="4">The sequence shown here is derived from an EMBL/GenBank/DDBJ whole genome shotgun (WGS) entry which is preliminary data.</text>
</comment>
<protein>
    <recommendedName>
        <fullName evidence="3">Ice-binding protein C-terminal domain-containing protein</fullName>
    </recommendedName>
</protein>
<dbReference type="NCBIfam" id="NF035944">
    <property type="entry name" value="PEPxxWA-CTERM"/>
    <property type="match status" value="1"/>
</dbReference>
<keyword evidence="2" id="KW-0732">Signal</keyword>
<proteinExistence type="predicted"/>